<proteinExistence type="predicted"/>
<gene>
    <name evidence="1" type="ORF">C7Y71_011545</name>
</gene>
<protein>
    <submittedName>
        <fullName evidence="1">Uncharacterized protein</fullName>
    </submittedName>
</protein>
<name>A0A5P8E9K8_9BACT</name>
<evidence type="ECO:0000313" key="1">
    <source>
        <dbReference type="EMBL" id="QFQ13587.1"/>
    </source>
</evidence>
<accession>A0A5P8E9K8</accession>
<evidence type="ECO:0000313" key="2">
    <source>
        <dbReference type="Proteomes" id="UP000249375"/>
    </source>
</evidence>
<organism evidence="1 2">
    <name type="scientific">Pseudoprevotella muciniphila</name>
    <dbReference type="NCBI Taxonomy" id="2133944"/>
    <lineage>
        <taxon>Bacteria</taxon>
        <taxon>Pseudomonadati</taxon>
        <taxon>Bacteroidota</taxon>
        <taxon>Bacteroidia</taxon>
        <taxon>Bacteroidales</taxon>
        <taxon>Prevotellaceae</taxon>
        <taxon>Pseudoprevotella</taxon>
    </lineage>
</organism>
<reference evidence="1 2" key="1">
    <citation type="submission" date="2018-11" db="EMBL/GenBank/DDBJ databases">
        <authorList>
            <person name="Na S.W."/>
            <person name="Baik M."/>
        </authorList>
    </citation>
    <scope>NUCLEOTIDE SEQUENCE [LARGE SCALE GENOMIC DNA]</scope>
    <source>
        <strain evidence="1 2">E39</strain>
    </source>
</reference>
<sequence>MCDFCATAHSIRFDTLSIHSTKTAVSRQSVHAFTLKECEHRERMNTVNTVNTVNAVNAVNTVNTHAIQKNNT</sequence>
<keyword evidence="2" id="KW-1185">Reference proteome</keyword>
<dbReference type="AlphaFoldDB" id="A0A5P8E9K8"/>
<dbReference type="EMBL" id="CP033459">
    <property type="protein sequence ID" value="QFQ13587.1"/>
    <property type="molecule type" value="Genomic_DNA"/>
</dbReference>
<dbReference type="Proteomes" id="UP000249375">
    <property type="component" value="Chromosome"/>
</dbReference>
<dbReference type="KEGG" id="alq:C7Y71_011545"/>